<evidence type="ECO:0000313" key="11">
    <source>
        <dbReference type="EMBL" id="GGL58395.1"/>
    </source>
</evidence>
<dbReference type="InterPro" id="IPR051600">
    <property type="entry name" value="Beta-PGM-like"/>
</dbReference>
<dbReference type="GO" id="GO:0008801">
    <property type="term" value="F:beta-phosphoglucomutase activity"/>
    <property type="evidence" value="ECO:0007669"/>
    <property type="project" value="UniProtKB-EC"/>
</dbReference>
<keyword evidence="3" id="KW-0597">Phosphoprotein</keyword>
<evidence type="ECO:0000256" key="10">
    <source>
        <dbReference type="ARBA" id="ARBA00044991"/>
    </source>
</evidence>
<evidence type="ECO:0000313" key="12">
    <source>
        <dbReference type="Proteomes" id="UP000613840"/>
    </source>
</evidence>
<organism evidence="11 12">
    <name type="scientific">Microlunatus endophyticus</name>
    <dbReference type="NCBI Taxonomy" id="1716077"/>
    <lineage>
        <taxon>Bacteria</taxon>
        <taxon>Bacillati</taxon>
        <taxon>Actinomycetota</taxon>
        <taxon>Actinomycetes</taxon>
        <taxon>Propionibacteriales</taxon>
        <taxon>Propionibacteriaceae</taxon>
        <taxon>Microlunatus</taxon>
    </lineage>
</organism>
<comment type="similarity">
    <text evidence="2">Belongs to the HAD-like hydrolase superfamily. CbbY/CbbZ/Gph/YieH family.</text>
</comment>
<dbReference type="Gene3D" id="1.10.150.240">
    <property type="entry name" value="Putative phosphatase, domain 2"/>
    <property type="match status" value="1"/>
</dbReference>
<keyword evidence="5" id="KW-0460">Magnesium</keyword>
<proteinExistence type="inferred from homology"/>
<reference evidence="11" key="2">
    <citation type="submission" date="2020-09" db="EMBL/GenBank/DDBJ databases">
        <authorList>
            <person name="Sun Q."/>
            <person name="Zhou Y."/>
        </authorList>
    </citation>
    <scope>NUCLEOTIDE SEQUENCE</scope>
    <source>
        <strain evidence="11">CGMCC 4.7306</strain>
    </source>
</reference>
<evidence type="ECO:0000256" key="8">
    <source>
        <dbReference type="ARBA" id="ARBA00044926"/>
    </source>
</evidence>
<dbReference type="InterPro" id="IPR023214">
    <property type="entry name" value="HAD_sf"/>
</dbReference>
<dbReference type="Proteomes" id="UP000613840">
    <property type="component" value="Unassembled WGS sequence"/>
</dbReference>
<comment type="caution">
    <text evidence="11">The sequence shown here is derived from an EMBL/GenBank/DDBJ whole genome shotgun (WGS) entry which is preliminary data.</text>
</comment>
<evidence type="ECO:0000256" key="5">
    <source>
        <dbReference type="ARBA" id="ARBA00022842"/>
    </source>
</evidence>
<evidence type="ECO:0000256" key="4">
    <source>
        <dbReference type="ARBA" id="ARBA00022723"/>
    </source>
</evidence>
<keyword evidence="12" id="KW-1185">Reference proteome</keyword>
<evidence type="ECO:0000256" key="9">
    <source>
        <dbReference type="ARBA" id="ARBA00044968"/>
    </source>
</evidence>
<accession>A0A917S5F3</accession>
<protein>
    <recommendedName>
        <fullName evidence="10">Beta-phosphoglucomutase</fullName>
        <ecNumber evidence="9">5.4.2.6</ecNumber>
    </recommendedName>
</protein>
<evidence type="ECO:0000256" key="7">
    <source>
        <dbReference type="ARBA" id="ARBA00023277"/>
    </source>
</evidence>
<dbReference type="PANTHER" id="PTHR46193:SF18">
    <property type="entry name" value="HEXITOL PHOSPHATASE B"/>
    <property type="match status" value="1"/>
</dbReference>
<keyword evidence="4" id="KW-0479">Metal-binding</keyword>
<dbReference type="SFLD" id="SFLDS00003">
    <property type="entry name" value="Haloacid_Dehalogenase"/>
    <property type="match status" value="1"/>
</dbReference>
<keyword evidence="7" id="KW-0119">Carbohydrate metabolism</keyword>
<reference evidence="11" key="1">
    <citation type="journal article" date="2014" name="Int. J. Syst. Evol. Microbiol.">
        <title>Complete genome sequence of Corynebacterium casei LMG S-19264T (=DSM 44701T), isolated from a smear-ripened cheese.</title>
        <authorList>
            <consortium name="US DOE Joint Genome Institute (JGI-PGF)"/>
            <person name="Walter F."/>
            <person name="Albersmeier A."/>
            <person name="Kalinowski J."/>
            <person name="Ruckert C."/>
        </authorList>
    </citation>
    <scope>NUCLEOTIDE SEQUENCE</scope>
    <source>
        <strain evidence="11">CGMCC 4.7306</strain>
    </source>
</reference>
<dbReference type="RefSeq" id="WP_229669839.1">
    <property type="nucleotide sequence ID" value="NZ_BMMZ01000003.1"/>
</dbReference>
<name>A0A917S5F3_9ACTN</name>
<keyword evidence="6" id="KW-0413">Isomerase</keyword>
<dbReference type="NCBIfam" id="TIGR02009">
    <property type="entry name" value="PGMB-YQAB-SF"/>
    <property type="match status" value="1"/>
</dbReference>
<dbReference type="Gene3D" id="3.40.50.1000">
    <property type="entry name" value="HAD superfamily/HAD-like"/>
    <property type="match status" value="1"/>
</dbReference>
<sequence>MTDRTKTSLDTYEAVLFDLDGVLTPTAEVHMRAWERMFNAYLDSRGGQPPYTEQDYFDYVDGKPRYDGVRSFLASRGIELPEGTPDDPPDVETVSGLGNRKNVEFSRVLETDGVQAFPGSIRLVDHLEKAGVKVAVVSSSRNARAVLAAAGILDRFPVIVDGNVAAERHLAGKPAPDTFLAAADDLEVLADRAVVVEDALSGVAAGRAGSFGLVVGVDRGAGADRLRESGADVVVADLGELVAE</sequence>
<dbReference type="PANTHER" id="PTHR46193">
    <property type="entry name" value="6-PHOSPHOGLUCONATE PHOSPHATASE"/>
    <property type="match status" value="1"/>
</dbReference>
<dbReference type="InterPro" id="IPR006439">
    <property type="entry name" value="HAD-SF_hydro_IA"/>
</dbReference>
<dbReference type="AlphaFoldDB" id="A0A917S5F3"/>
<dbReference type="EMBL" id="BMMZ01000003">
    <property type="protein sequence ID" value="GGL58395.1"/>
    <property type="molecule type" value="Genomic_DNA"/>
</dbReference>
<dbReference type="NCBIfam" id="TIGR01509">
    <property type="entry name" value="HAD-SF-IA-v3"/>
    <property type="match status" value="1"/>
</dbReference>
<dbReference type="SFLD" id="SFLDG01129">
    <property type="entry name" value="C1.5:_HAD__Beta-PGM__Phosphata"/>
    <property type="match status" value="1"/>
</dbReference>
<evidence type="ECO:0000256" key="1">
    <source>
        <dbReference type="ARBA" id="ARBA00001946"/>
    </source>
</evidence>
<dbReference type="InterPro" id="IPR010976">
    <property type="entry name" value="B-phosphoglucomutase_hydrolase"/>
</dbReference>
<dbReference type="GO" id="GO:0046872">
    <property type="term" value="F:metal ion binding"/>
    <property type="evidence" value="ECO:0007669"/>
    <property type="project" value="UniProtKB-KW"/>
</dbReference>
<comment type="catalytic activity">
    <reaction evidence="8">
        <text>beta-D-glucose 1-phosphate = beta-D-glucose 6-phosphate</text>
        <dbReference type="Rhea" id="RHEA:20113"/>
        <dbReference type="ChEBI" id="CHEBI:57684"/>
        <dbReference type="ChEBI" id="CHEBI:58247"/>
        <dbReference type="EC" id="5.4.2.6"/>
    </reaction>
</comment>
<dbReference type="InterPro" id="IPR023198">
    <property type="entry name" value="PGP-like_dom2"/>
</dbReference>
<dbReference type="EC" id="5.4.2.6" evidence="9"/>
<dbReference type="Pfam" id="PF00702">
    <property type="entry name" value="Hydrolase"/>
    <property type="match status" value="1"/>
</dbReference>
<evidence type="ECO:0000256" key="6">
    <source>
        <dbReference type="ARBA" id="ARBA00023235"/>
    </source>
</evidence>
<dbReference type="InterPro" id="IPR036412">
    <property type="entry name" value="HAD-like_sf"/>
</dbReference>
<dbReference type="SUPFAM" id="SSF56784">
    <property type="entry name" value="HAD-like"/>
    <property type="match status" value="1"/>
</dbReference>
<comment type="cofactor">
    <cofactor evidence="1">
        <name>Mg(2+)</name>
        <dbReference type="ChEBI" id="CHEBI:18420"/>
    </cofactor>
</comment>
<evidence type="ECO:0000256" key="3">
    <source>
        <dbReference type="ARBA" id="ARBA00022553"/>
    </source>
</evidence>
<gene>
    <name evidence="11" type="ORF">GCM10011575_16030</name>
</gene>
<evidence type="ECO:0000256" key="2">
    <source>
        <dbReference type="ARBA" id="ARBA00006171"/>
    </source>
</evidence>